<dbReference type="Pfam" id="PF04343">
    <property type="entry name" value="DUF488"/>
    <property type="match status" value="1"/>
</dbReference>
<organism evidence="1 2">
    <name type="scientific">Campylobacter curvus (strain 525.92)</name>
    <dbReference type="NCBI Taxonomy" id="360105"/>
    <lineage>
        <taxon>Bacteria</taxon>
        <taxon>Pseudomonadati</taxon>
        <taxon>Campylobacterota</taxon>
        <taxon>Epsilonproteobacteria</taxon>
        <taxon>Campylobacterales</taxon>
        <taxon>Campylobacteraceae</taxon>
        <taxon>Campylobacter</taxon>
    </lineage>
</organism>
<accession>A7GZX2</accession>
<name>A7GZX2_CAMC5</name>
<proteinExistence type="predicted"/>
<dbReference type="EMBL" id="CP000767">
    <property type="protein sequence ID" value="EAU00002.1"/>
    <property type="molecule type" value="Genomic_DNA"/>
</dbReference>
<gene>
    <name evidence="1" type="ORF">CCV52592_1444</name>
</gene>
<sequence>MFKVIRIYDFIKSGESDFEGVFVDRLYPRGVRKEIFEQFLWLKSVTPSNELRAWFHFDKEGRFEEFCAKFRRELQGEEAQKGLKILKDMEAKHKNVALLTAVKEPELSHVKVILQALKGK</sequence>
<reference evidence="1" key="1">
    <citation type="submission" date="2016-07" db="EMBL/GenBank/DDBJ databases">
        <title>Comparative genomics of the Campylobacter concisus group.</title>
        <authorList>
            <person name="Miller W.G."/>
            <person name="Yee E."/>
            <person name="Chapman M.H."/>
            <person name="Huynh S."/>
            <person name="Bono J.L."/>
            <person name="On S.L.W."/>
            <person name="StLeger J."/>
            <person name="Foster G."/>
            <person name="Parker C.T."/>
        </authorList>
    </citation>
    <scope>NUCLEOTIDE SEQUENCE</scope>
    <source>
        <strain evidence="1">525.92</strain>
    </source>
</reference>
<dbReference type="RefSeq" id="WP_011992614.1">
    <property type="nucleotide sequence ID" value="NC_009715.2"/>
</dbReference>
<evidence type="ECO:0000313" key="2">
    <source>
        <dbReference type="Proteomes" id="UP000006380"/>
    </source>
</evidence>
<dbReference type="Proteomes" id="UP000006380">
    <property type="component" value="Chromosome"/>
</dbReference>
<protein>
    <recommendedName>
        <fullName evidence="3">DUF488 domain-containing protein</fullName>
    </recommendedName>
</protein>
<dbReference type="HOGENOM" id="CLU_137928_1_0_7"/>
<dbReference type="PANTHER" id="PTHR36849">
    <property type="entry name" value="CYTOPLASMIC PROTEIN-RELATED"/>
    <property type="match status" value="1"/>
</dbReference>
<dbReference type="AlphaFoldDB" id="A7GZX2"/>
<dbReference type="OrthoDB" id="9790745at2"/>
<keyword evidence="2" id="KW-1185">Reference proteome</keyword>
<dbReference type="STRING" id="360105.CCV52592_1444"/>
<evidence type="ECO:0008006" key="3">
    <source>
        <dbReference type="Google" id="ProtNLM"/>
    </source>
</evidence>
<evidence type="ECO:0000313" key="1">
    <source>
        <dbReference type="EMBL" id="EAU00002.1"/>
    </source>
</evidence>
<dbReference type="KEGG" id="ccv:CCV52592_1444"/>
<dbReference type="InterPro" id="IPR052552">
    <property type="entry name" value="YeaO-like"/>
</dbReference>
<dbReference type="InterPro" id="IPR007438">
    <property type="entry name" value="DUF488"/>
</dbReference>
<dbReference type="PANTHER" id="PTHR36849:SF1">
    <property type="entry name" value="CYTOPLASMIC PROTEIN"/>
    <property type="match status" value="1"/>
</dbReference>